<evidence type="ECO:0000256" key="7">
    <source>
        <dbReference type="ARBA" id="ARBA00023288"/>
    </source>
</evidence>
<dbReference type="EMBL" id="JAILSO010000115">
    <property type="protein sequence ID" value="MDE1480315.1"/>
    <property type="molecule type" value="Genomic_DNA"/>
</dbReference>
<keyword evidence="4" id="KW-0204">Cytolysis</keyword>
<sequence>MQTLKLIGFTLLLLLILSGCTSKPPVPCLKPLPPPAWMMQPPPDLLTPLSEIIGYSENTLPPQSK</sequence>
<reference evidence="8" key="2">
    <citation type="journal article" date="2022" name="J. Evol. Biol.">
        <title>Pre- and post-association barriers to host switching in sympatric mutualists.</title>
        <authorList>
            <person name="Dinges Z.M."/>
            <person name="Phillips R.K."/>
            <person name="Lively C.M."/>
            <person name="Bashey F."/>
        </authorList>
    </citation>
    <scope>NUCLEOTIDE SEQUENCE</scope>
    <source>
        <strain evidence="8">MC_266_E_2016</strain>
    </source>
</reference>
<evidence type="ECO:0000256" key="5">
    <source>
        <dbReference type="ARBA" id="ARBA00023136"/>
    </source>
</evidence>
<evidence type="ECO:0000256" key="3">
    <source>
        <dbReference type="ARBA" id="ARBA00022729"/>
    </source>
</evidence>
<dbReference type="GO" id="GO:0016020">
    <property type="term" value="C:membrane"/>
    <property type="evidence" value="ECO:0007669"/>
    <property type="project" value="UniProtKB-SubCell"/>
</dbReference>
<keyword evidence="2" id="KW-1188">Viral release from host cell</keyword>
<evidence type="ECO:0000256" key="2">
    <source>
        <dbReference type="ARBA" id="ARBA00022612"/>
    </source>
</evidence>
<dbReference type="Proteomes" id="UP001222434">
    <property type="component" value="Unassembled WGS sequence"/>
</dbReference>
<dbReference type="InterPro" id="IPR010346">
    <property type="entry name" value="O-spanin"/>
</dbReference>
<evidence type="ECO:0000256" key="1">
    <source>
        <dbReference type="ARBA" id="ARBA00004635"/>
    </source>
</evidence>
<keyword evidence="6" id="KW-0578">Host cell lysis by virus</keyword>
<evidence type="ECO:0000313" key="8">
    <source>
        <dbReference type="EMBL" id="MDE1480315.1"/>
    </source>
</evidence>
<evidence type="ECO:0000313" key="9">
    <source>
        <dbReference type="Proteomes" id="UP001222434"/>
    </source>
</evidence>
<reference evidence="8" key="1">
    <citation type="submission" date="2021-08" db="EMBL/GenBank/DDBJ databases">
        <authorList>
            <person name="Papudeshi B."/>
            <person name="Bashey-Visser F."/>
        </authorList>
    </citation>
    <scope>NUCLEOTIDE SEQUENCE</scope>
    <source>
        <strain evidence="8">MC_266_E_2016</strain>
    </source>
</reference>
<name>A0AAJ1JAV4_XENBV</name>
<evidence type="ECO:0000256" key="6">
    <source>
        <dbReference type="ARBA" id="ARBA00023142"/>
    </source>
</evidence>
<dbReference type="Pfam" id="PF06085">
    <property type="entry name" value="Rz1"/>
    <property type="match status" value="1"/>
</dbReference>
<comment type="caution">
    <text evidence="8">The sequence shown here is derived from an EMBL/GenBank/DDBJ whole genome shotgun (WGS) entry which is preliminary data.</text>
</comment>
<evidence type="ECO:0000256" key="4">
    <source>
        <dbReference type="ARBA" id="ARBA00022852"/>
    </source>
</evidence>
<dbReference type="PROSITE" id="PS51257">
    <property type="entry name" value="PROKAR_LIPOPROTEIN"/>
    <property type="match status" value="1"/>
</dbReference>
<keyword evidence="7 8" id="KW-0449">Lipoprotein</keyword>
<comment type="subcellular location">
    <subcellularLocation>
        <location evidence="1">Membrane</location>
        <topology evidence="1">Lipid-anchor</topology>
    </subcellularLocation>
</comment>
<dbReference type="GO" id="GO:0044659">
    <property type="term" value="P:viral release from host cell by cytolysis"/>
    <property type="evidence" value="ECO:0007669"/>
    <property type="project" value="InterPro"/>
</dbReference>
<accession>A0AAJ1JAV4</accession>
<organism evidence="8 9">
    <name type="scientific">Xenorhabdus bovienii</name>
    <name type="common">Xenorhabdus nematophila subsp. bovienii</name>
    <dbReference type="NCBI Taxonomy" id="40576"/>
    <lineage>
        <taxon>Bacteria</taxon>
        <taxon>Pseudomonadati</taxon>
        <taxon>Pseudomonadota</taxon>
        <taxon>Gammaproteobacteria</taxon>
        <taxon>Enterobacterales</taxon>
        <taxon>Morganellaceae</taxon>
        <taxon>Xenorhabdus</taxon>
    </lineage>
</organism>
<gene>
    <name evidence="8" type="ORF">KKJ01_19355</name>
</gene>
<protein>
    <submittedName>
        <fullName evidence="8">Rz1 family lipoprotein</fullName>
    </submittedName>
</protein>
<dbReference type="AlphaFoldDB" id="A0AAJ1JAV4"/>
<keyword evidence="3" id="KW-0732">Signal</keyword>
<proteinExistence type="predicted"/>
<keyword evidence="5" id="KW-0472">Membrane</keyword>